<protein>
    <recommendedName>
        <fullName evidence="3">Mitochondria-eating protein C-terminal domain-containing protein</fullName>
    </recommendedName>
</protein>
<feature type="coiled-coil region" evidence="1">
    <location>
        <begin position="50"/>
        <end position="77"/>
    </location>
</feature>
<dbReference type="EMBL" id="JAIWYP010000001">
    <property type="protein sequence ID" value="KAH3893742.1"/>
    <property type="molecule type" value="Genomic_DNA"/>
</dbReference>
<evidence type="ECO:0000256" key="2">
    <source>
        <dbReference type="SAM" id="MobiDB-lite"/>
    </source>
</evidence>
<comment type="caution">
    <text evidence="4">The sequence shown here is derived from an EMBL/GenBank/DDBJ whole genome shotgun (WGS) entry which is preliminary data.</text>
</comment>
<keyword evidence="5" id="KW-1185">Reference proteome</keyword>
<organism evidence="4 5">
    <name type="scientific">Dreissena polymorpha</name>
    <name type="common">Zebra mussel</name>
    <name type="synonym">Mytilus polymorpha</name>
    <dbReference type="NCBI Taxonomy" id="45954"/>
    <lineage>
        <taxon>Eukaryota</taxon>
        <taxon>Metazoa</taxon>
        <taxon>Spiralia</taxon>
        <taxon>Lophotrochozoa</taxon>
        <taxon>Mollusca</taxon>
        <taxon>Bivalvia</taxon>
        <taxon>Autobranchia</taxon>
        <taxon>Heteroconchia</taxon>
        <taxon>Euheterodonta</taxon>
        <taxon>Imparidentia</taxon>
        <taxon>Neoheterodontei</taxon>
        <taxon>Myida</taxon>
        <taxon>Dreissenoidea</taxon>
        <taxon>Dreissenidae</taxon>
        <taxon>Dreissena</taxon>
    </lineage>
</organism>
<keyword evidence="1" id="KW-0175">Coiled coil</keyword>
<dbReference type="AlphaFoldDB" id="A0A9D4NIF3"/>
<dbReference type="OrthoDB" id="10589761at2759"/>
<evidence type="ECO:0000313" key="4">
    <source>
        <dbReference type="EMBL" id="KAH3893742.1"/>
    </source>
</evidence>
<gene>
    <name evidence="4" type="ORF">DPMN_017892</name>
</gene>
<reference evidence="4" key="1">
    <citation type="journal article" date="2019" name="bioRxiv">
        <title>The Genome of the Zebra Mussel, Dreissena polymorpha: A Resource for Invasive Species Research.</title>
        <authorList>
            <person name="McCartney M.A."/>
            <person name="Auch B."/>
            <person name="Kono T."/>
            <person name="Mallez S."/>
            <person name="Zhang Y."/>
            <person name="Obille A."/>
            <person name="Becker A."/>
            <person name="Abrahante J.E."/>
            <person name="Garbe J."/>
            <person name="Badalamenti J.P."/>
            <person name="Herman A."/>
            <person name="Mangelson H."/>
            <person name="Liachko I."/>
            <person name="Sullivan S."/>
            <person name="Sone E.D."/>
            <person name="Koren S."/>
            <person name="Silverstein K.A.T."/>
            <person name="Beckman K.B."/>
            <person name="Gohl D.M."/>
        </authorList>
    </citation>
    <scope>NUCLEOTIDE SEQUENCE</scope>
    <source>
        <strain evidence="4">Duluth1</strain>
        <tissue evidence="4">Whole animal</tissue>
    </source>
</reference>
<evidence type="ECO:0000313" key="5">
    <source>
        <dbReference type="Proteomes" id="UP000828390"/>
    </source>
</evidence>
<feature type="region of interest" description="Disordered" evidence="2">
    <location>
        <begin position="1"/>
        <end position="48"/>
    </location>
</feature>
<reference evidence="4" key="2">
    <citation type="submission" date="2020-11" db="EMBL/GenBank/DDBJ databases">
        <authorList>
            <person name="McCartney M.A."/>
            <person name="Auch B."/>
            <person name="Kono T."/>
            <person name="Mallez S."/>
            <person name="Becker A."/>
            <person name="Gohl D.M."/>
            <person name="Silverstein K.A.T."/>
            <person name="Koren S."/>
            <person name="Bechman K.B."/>
            <person name="Herman A."/>
            <person name="Abrahante J.E."/>
            <person name="Garbe J."/>
        </authorList>
    </citation>
    <scope>NUCLEOTIDE SEQUENCE</scope>
    <source>
        <strain evidence="4">Duluth1</strain>
        <tissue evidence="4">Whole animal</tissue>
    </source>
</reference>
<dbReference type="InterPro" id="IPR031981">
    <property type="entry name" value="MIEAP_C"/>
</dbReference>
<sequence>MATTRDKVPSSEHEHTGENYQDTPAGMDIDREIDRTDSVSQPKDEQCPDCLKLTDERDQAELSLKFWKQEARNWKEDAKYWKQKYDTWHEQIAETMAKSSVMEKTSDMTSNTKVADMFDVTVKEMWVNLCEDLQDNNKSEIHRITNLSELMQAIYKECTKKVDADTKKLRECSFSINDMVPDEIALAVRMVRKQMCQNESQTTQVIEEIGKIIFDSTIVRRISTSKLKISLNAFIEKVISISWLMVSSDPPLHLNFDVKDEKYEGAIKERFVQYSTEEPINPEPEKEGTVLVVAWPCLELKEFQGKRSNSGYLKKGEVIVRPSSTHVQTNIH</sequence>
<feature type="domain" description="Mitochondria-eating protein C-terminal" evidence="3">
    <location>
        <begin position="122"/>
        <end position="273"/>
    </location>
</feature>
<feature type="compositionally biased region" description="Basic and acidic residues" evidence="2">
    <location>
        <begin position="1"/>
        <end position="17"/>
    </location>
</feature>
<evidence type="ECO:0000259" key="3">
    <source>
        <dbReference type="Pfam" id="PF16026"/>
    </source>
</evidence>
<proteinExistence type="predicted"/>
<accession>A0A9D4NIF3</accession>
<dbReference type="Proteomes" id="UP000828390">
    <property type="component" value="Unassembled WGS sequence"/>
</dbReference>
<evidence type="ECO:0000256" key="1">
    <source>
        <dbReference type="SAM" id="Coils"/>
    </source>
</evidence>
<feature type="compositionally biased region" description="Basic and acidic residues" evidence="2">
    <location>
        <begin position="28"/>
        <end position="48"/>
    </location>
</feature>
<dbReference type="Pfam" id="PF16026">
    <property type="entry name" value="MIEAP"/>
    <property type="match status" value="1"/>
</dbReference>
<name>A0A9D4NIF3_DREPO</name>